<dbReference type="Gene3D" id="3.40.1400.10">
    <property type="entry name" value="Sugar-phosphate isomerase, RpiB/LacA/LacB"/>
    <property type="match status" value="1"/>
</dbReference>
<dbReference type="NCBIfam" id="TIGR01120">
    <property type="entry name" value="rpiB"/>
    <property type="match status" value="1"/>
</dbReference>
<dbReference type="InterPro" id="IPR004785">
    <property type="entry name" value="RpiB"/>
</dbReference>
<dbReference type="PANTHER" id="PTHR30345">
    <property type="entry name" value="RIBOSE-5-PHOSPHATE ISOMERASE B"/>
    <property type="match status" value="1"/>
</dbReference>
<reference evidence="3 4" key="1">
    <citation type="submission" date="2020-03" db="EMBL/GenBank/DDBJ databases">
        <title>Genomic Encyclopedia of Type Strains, Phase III (KMG-III): the genomes of soil and plant-associated and newly described type strains.</title>
        <authorList>
            <person name="Whitman W."/>
        </authorList>
    </citation>
    <scope>NUCLEOTIDE SEQUENCE [LARGE SCALE GENOMIC DNA]</scope>
    <source>
        <strain evidence="3 4">CECT 8804</strain>
    </source>
</reference>
<keyword evidence="4" id="KW-1185">Reference proteome</keyword>
<dbReference type="InterPro" id="IPR036569">
    <property type="entry name" value="RpiB_LacA_LacB_sf"/>
</dbReference>
<dbReference type="NCBIfam" id="NF004051">
    <property type="entry name" value="PRK05571.1"/>
    <property type="match status" value="1"/>
</dbReference>
<evidence type="ECO:0000313" key="3">
    <source>
        <dbReference type="EMBL" id="NIJ07094.1"/>
    </source>
</evidence>
<protein>
    <submittedName>
        <fullName evidence="3">Ribose 5-phosphate isomerase B</fullName>
        <ecNumber evidence="3">5.3.1.6</ecNumber>
    </submittedName>
</protein>
<dbReference type="GO" id="GO:0004751">
    <property type="term" value="F:ribose-5-phosphate isomerase activity"/>
    <property type="evidence" value="ECO:0007669"/>
    <property type="project" value="UniProtKB-EC"/>
</dbReference>
<organism evidence="3 4">
    <name type="scientific">Sphingomonas vulcanisoli</name>
    <dbReference type="NCBI Taxonomy" id="1658060"/>
    <lineage>
        <taxon>Bacteria</taxon>
        <taxon>Pseudomonadati</taxon>
        <taxon>Pseudomonadota</taxon>
        <taxon>Alphaproteobacteria</taxon>
        <taxon>Sphingomonadales</taxon>
        <taxon>Sphingomonadaceae</taxon>
        <taxon>Sphingomonas</taxon>
    </lineage>
</organism>
<dbReference type="RefSeq" id="WP_167071907.1">
    <property type="nucleotide sequence ID" value="NZ_JAAOZC010000001.1"/>
</dbReference>
<evidence type="ECO:0000256" key="1">
    <source>
        <dbReference type="ARBA" id="ARBA00008754"/>
    </source>
</evidence>
<gene>
    <name evidence="3" type="ORF">FHS31_000676</name>
</gene>
<evidence type="ECO:0000256" key="2">
    <source>
        <dbReference type="ARBA" id="ARBA00023235"/>
    </source>
</evidence>
<name>A0ABX0TQU3_9SPHN</name>
<dbReference type="NCBIfam" id="TIGR00689">
    <property type="entry name" value="rpiB_lacA_lacB"/>
    <property type="match status" value="1"/>
</dbReference>
<dbReference type="PIRSF" id="PIRSF005384">
    <property type="entry name" value="RpiB_LacA_B"/>
    <property type="match status" value="1"/>
</dbReference>
<dbReference type="EC" id="5.3.1.6" evidence="3"/>
<dbReference type="Pfam" id="PF02502">
    <property type="entry name" value="LacAB_rpiB"/>
    <property type="match status" value="1"/>
</dbReference>
<keyword evidence="2 3" id="KW-0413">Isomerase</keyword>
<dbReference type="PANTHER" id="PTHR30345:SF0">
    <property type="entry name" value="DNA DAMAGE-REPAIR_TOLERATION PROTEIN DRT102"/>
    <property type="match status" value="1"/>
</dbReference>
<dbReference type="InterPro" id="IPR003500">
    <property type="entry name" value="RpiB_LacA_LacB"/>
</dbReference>
<sequence length="152" mass="16095">MSKRIVIASDHAAVTLKTELVAMLQEQGFPIEDLGPFDTSSVDYPDYGYKLARAIAGGRADFGVALCGSGIGISIAVNREPACRCALVSEPLAAQFARTHNDANVIAMGARMIGQEMAKACLTTFLSTPFEGGRHQGRVDKLSAPTLQPIEA</sequence>
<accession>A0ABX0TQU3</accession>
<comment type="similarity">
    <text evidence="1">Belongs to the LacAB/RpiB family.</text>
</comment>
<proteinExistence type="inferred from homology"/>
<comment type="caution">
    <text evidence="3">The sequence shown here is derived from an EMBL/GenBank/DDBJ whole genome shotgun (WGS) entry which is preliminary data.</text>
</comment>
<evidence type="ECO:0000313" key="4">
    <source>
        <dbReference type="Proteomes" id="UP000727456"/>
    </source>
</evidence>
<dbReference type="Proteomes" id="UP000727456">
    <property type="component" value="Unassembled WGS sequence"/>
</dbReference>
<dbReference type="SUPFAM" id="SSF89623">
    <property type="entry name" value="Ribose/Galactose isomerase RpiB/AlsB"/>
    <property type="match status" value="1"/>
</dbReference>
<dbReference type="EMBL" id="JAAOZC010000001">
    <property type="protein sequence ID" value="NIJ07094.1"/>
    <property type="molecule type" value="Genomic_DNA"/>
</dbReference>